<evidence type="ECO:0000256" key="1">
    <source>
        <dbReference type="ARBA" id="ARBA00001957"/>
    </source>
</evidence>
<dbReference type="PROSITE" id="PS00455">
    <property type="entry name" value="AMP_BINDING"/>
    <property type="match status" value="1"/>
</dbReference>
<dbReference type="Pfam" id="PF00550">
    <property type="entry name" value="PP-binding"/>
    <property type="match status" value="1"/>
</dbReference>
<dbReference type="FunFam" id="3.40.50.12780:FF:000012">
    <property type="entry name" value="Non-ribosomal peptide synthetase"/>
    <property type="match status" value="1"/>
</dbReference>
<dbReference type="PROSITE" id="PS50075">
    <property type="entry name" value="CARRIER"/>
    <property type="match status" value="1"/>
</dbReference>
<sequence>MVIEDAYPLTRLQAGMLFHSHLDRAGSTYHDVSSMKITGPFDASRLRQVLAALTAGHEILRSGMDLTRFSEPMQLVHDAVEPALTVDDLSGLAEAGQRVRVERWRAAERTRPFDLADPPLLRVHAQVLNDTAFWLNLSFHHAILDGWSLSLLTSSLLRDYDRALSGHAPEPPRLAGRFRDYVALERKALADDDARAYWRDLLAGAEVLELPRRRDGGTATENAVHLRRVSLGTDLTEKIRDLASRARITAKAVLFAAHAGVMSRMSGQSRVVTGRVANCRPETADAEQMIGLFLNTVPMVLDVERTSWLDLARQAHQAEVDTLAHRRYPLSQILRDLGQDTLFETMVDYRAMRSYGDTASLRHLRIDETAFFEQTNFPFTANYGADPRSGDIGLALNYDGAAFSADQIEAIGGYYVAALEATVRDSGAYVSGTVLMSPAETARHLEEWNDTAADFPLDRNLPSLLAEAAGRTPDKVALRSGDRHLTYAELYRQARRLARRLRDLGAGPDVIVGVHMRRSPELMVALLGVLMAGGAYLPLDPDYPEDRLAFMLADSGAPVVLTDPGSAPPGSAAAVLTIGPDSLAEGRDDDLDPGTTAGHLAYVIYTSGSTGRPKGVQISHRALVNLLLSMSAKVNLTAGDRWLAVTSLSFDIAGLEVFAPLAAGAEVILLPDDVVHGPEVVSLLSTATIAQATPSSWRMLIEAGLGTEPGIRAICGGEALPADLAEQLAARMGAVWNAYGPTETTIWSCLSRVRSAEPVTIGEPLDNTQVYVLDESLKPVPVGVLGELYIGGDGLARGYAGRAGLTAERFVAAPFGTPGSRLFRTGDTVRRRPDGTLEFLGRSDHQVKIRGFRIELGEIEAVLAAHDTVKQAVVVPRQDRPGDQRLVAYLVPAASPAATPASTPASTPAELRAHVAAQVPDYMVPSSFMWLETFPLTPNGKIDRKALPDPGRSGTAAGEIVEPATATERLIAGVWAQELGLDRVGSTDLFRDLGGHSIAALRVVLRIKEVTGHELPLARLLTDGTVATLAEMVDSGHQEAGSILVPLREVSGAPVKTPLFLIHPLGGTVFCYGELLDALPPDQPVYGLQAFDAAMRDGPRPATVEEIAEHYLSAVRGVQAEGPYHLGGWCMGGVVAYEMARRLEQQDERVATLAIIDSSFADPVPPEWVDDEAAAILGAFADALPITLEELRQVDPEHRLRHVLSLAVDDKARPDVGTEDDLRTLLTLYRRHAIALLTYRDTVHEPYGGDAVVIRGAQAPHARADLGWGPRVGGRLAVIETPGDHRTLLTKLHVGSLAERLVIAMHDGVQALDRFLYLETHNDE</sequence>
<dbReference type="SMART" id="SM00823">
    <property type="entry name" value="PKS_PP"/>
    <property type="match status" value="1"/>
</dbReference>
<keyword evidence="2" id="KW-0596">Phosphopantetheine</keyword>
<evidence type="ECO:0000313" key="5">
    <source>
        <dbReference type="EMBL" id="MBF8184511.1"/>
    </source>
</evidence>
<evidence type="ECO:0000256" key="2">
    <source>
        <dbReference type="ARBA" id="ARBA00022450"/>
    </source>
</evidence>
<dbReference type="SUPFAM" id="SSF56801">
    <property type="entry name" value="Acetyl-CoA synthetase-like"/>
    <property type="match status" value="1"/>
</dbReference>
<proteinExistence type="predicted"/>
<dbReference type="FunFam" id="2.30.38.10:FF:000001">
    <property type="entry name" value="Non-ribosomal peptide synthetase PvdI"/>
    <property type="match status" value="1"/>
</dbReference>
<dbReference type="PANTHER" id="PTHR45527">
    <property type="entry name" value="NONRIBOSOMAL PEPTIDE SYNTHETASE"/>
    <property type="match status" value="1"/>
</dbReference>
<dbReference type="Gene3D" id="3.30.300.30">
    <property type="match status" value="1"/>
</dbReference>
<dbReference type="InterPro" id="IPR020845">
    <property type="entry name" value="AMP-binding_CS"/>
</dbReference>
<dbReference type="Pfam" id="PF00668">
    <property type="entry name" value="Condensation"/>
    <property type="match status" value="1"/>
</dbReference>
<keyword evidence="6" id="KW-1185">Reference proteome</keyword>
<dbReference type="Pfam" id="PF13193">
    <property type="entry name" value="AMP-binding_C"/>
    <property type="match status" value="1"/>
</dbReference>
<dbReference type="EMBL" id="JADOGI010000003">
    <property type="protein sequence ID" value="MBF8184511.1"/>
    <property type="molecule type" value="Genomic_DNA"/>
</dbReference>
<dbReference type="Gene3D" id="3.30.559.30">
    <property type="entry name" value="Nonribosomal peptide synthetase, condensation domain"/>
    <property type="match status" value="1"/>
</dbReference>
<evidence type="ECO:0000256" key="3">
    <source>
        <dbReference type="ARBA" id="ARBA00022553"/>
    </source>
</evidence>
<gene>
    <name evidence="5" type="ORF">ITP53_01865</name>
</gene>
<organism evidence="5 6">
    <name type="scientific">Nonomuraea cypriaca</name>
    <dbReference type="NCBI Taxonomy" id="1187855"/>
    <lineage>
        <taxon>Bacteria</taxon>
        <taxon>Bacillati</taxon>
        <taxon>Actinomycetota</taxon>
        <taxon>Actinomycetes</taxon>
        <taxon>Streptosporangiales</taxon>
        <taxon>Streptosporangiaceae</taxon>
        <taxon>Nonomuraea</taxon>
    </lineage>
</organism>
<evidence type="ECO:0000313" key="6">
    <source>
        <dbReference type="Proteomes" id="UP000605361"/>
    </source>
</evidence>
<dbReference type="InterPro" id="IPR023213">
    <property type="entry name" value="CAT-like_dom_sf"/>
</dbReference>
<dbReference type="FunFam" id="3.30.300.30:FF:000010">
    <property type="entry name" value="Enterobactin synthetase component F"/>
    <property type="match status" value="1"/>
</dbReference>
<name>A0A931A1K3_9ACTN</name>
<comment type="cofactor">
    <cofactor evidence="1">
        <name>pantetheine 4'-phosphate</name>
        <dbReference type="ChEBI" id="CHEBI:47942"/>
    </cofactor>
</comment>
<dbReference type="InterPro" id="IPR001031">
    <property type="entry name" value="Thioesterase"/>
</dbReference>
<dbReference type="GO" id="GO:0008610">
    <property type="term" value="P:lipid biosynthetic process"/>
    <property type="evidence" value="ECO:0007669"/>
    <property type="project" value="UniProtKB-ARBA"/>
</dbReference>
<dbReference type="InterPro" id="IPR009081">
    <property type="entry name" value="PP-bd_ACP"/>
</dbReference>
<dbReference type="Gene3D" id="3.40.50.1820">
    <property type="entry name" value="alpha/beta hydrolase"/>
    <property type="match status" value="1"/>
</dbReference>
<dbReference type="GO" id="GO:0003824">
    <property type="term" value="F:catalytic activity"/>
    <property type="evidence" value="ECO:0007669"/>
    <property type="project" value="InterPro"/>
</dbReference>
<dbReference type="GO" id="GO:0031177">
    <property type="term" value="F:phosphopantetheine binding"/>
    <property type="evidence" value="ECO:0007669"/>
    <property type="project" value="InterPro"/>
</dbReference>
<dbReference type="InterPro" id="IPR000873">
    <property type="entry name" value="AMP-dep_synth/lig_dom"/>
</dbReference>
<dbReference type="Gene3D" id="3.30.559.10">
    <property type="entry name" value="Chloramphenicol acetyltransferase-like domain"/>
    <property type="match status" value="1"/>
</dbReference>
<dbReference type="Pfam" id="PF00501">
    <property type="entry name" value="AMP-binding"/>
    <property type="match status" value="1"/>
</dbReference>
<feature type="domain" description="Carrier" evidence="4">
    <location>
        <begin position="962"/>
        <end position="1037"/>
    </location>
</feature>
<dbReference type="CDD" id="cd12116">
    <property type="entry name" value="A_NRPS_Ta1_like"/>
    <property type="match status" value="1"/>
</dbReference>
<dbReference type="SUPFAM" id="SSF52777">
    <property type="entry name" value="CoA-dependent acyltransferases"/>
    <property type="match status" value="2"/>
</dbReference>
<dbReference type="Gene3D" id="1.10.1200.10">
    <property type="entry name" value="ACP-like"/>
    <property type="match status" value="1"/>
</dbReference>
<dbReference type="SUPFAM" id="SSF47336">
    <property type="entry name" value="ACP-like"/>
    <property type="match status" value="1"/>
</dbReference>
<dbReference type="FunFam" id="3.40.50.980:FF:000001">
    <property type="entry name" value="Non-ribosomal peptide synthetase"/>
    <property type="match status" value="1"/>
</dbReference>
<dbReference type="InterPro" id="IPR045851">
    <property type="entry name" value="AMP-bd_C_sf"/>
</dbReference>
<dbReference type="RefSeq" id="WP_195893502.1">
    <property type="nucleotide sequence ID" value="NZ_JADOGI010000003.1"/>
</dbReference>
<dbReference type="GO" id="GO:0044550">
    <property type="term" value="P:secondary metabolite biosynthetic process"/>
    <property type="evidence" value="ECO:0007669"/>
    <property type="project" value="UniProtKB-ARBA"/>
</dbReference>
<keyword evidence="3" id="KW-0597">Phosphoprotein</keyword>
<dbReference type="InterPro" id="IPR036736">
    <property type="entry name" value="ACP-like_sf"/>
</dbReference>
<dbReference type="InterPro" id="IPR020806">
    <property type="entry name" value="PKS_PP-bd"/>
</dbReference>
<dbReference type="GO" id="GO:0043041">
    <property type="term" value="P:amino acid activation for nonribosomal peptide biosynthetic process"/>
    <property type="evidence" value="ECO:0007669"/>
    <property type="project" value="TreeGrafter"/>
</dbReference>
<dbReference type="InterPro" id="IPR001242">
    <property type="entry name" value="Condensation_dom"/>
</dbReference>
<dbReference type="InterPro" id="IPR025110">
    <property type="entry name" value="AMP-bd_C"/>
</dbReference>
<dbReference type="Pfam" id="PF00975">
    <property type="entry name" value="Thioesterase"/>
    <property type="match status" value="1"/>
</dbReference>
<dbReference type="InterPro" id="IPR029058">
    <property type="entry name" value="AB_hydrolase_fold"/>
</dbReference>
<dbReference type="Gene3D" id="2.30.38.10">
    <property type="entry name" value="Luciferase, Domain 3"/>
    <property type="match status" value="1"/>
</dbReference>
<dbReference type="Proteomes" id="UP000605361">
    <property type="component" value="Unassembled WGS sequence"/>
</dbReference>
<accession>A0A931A1K3</accession>
<dbReference type="InterPro" id="IPR010071">
    <property type="entry name" value="AA_adenyl_dom"/>
</dbReference>
<dbReference type="GO" id="GO:0005737">
    <property type="term" value="C:cytoplasm"/>
    <property type="evidence" value="ECO:0007669"/>
    <property type="project" value="TreeGrafter"/>
</dbReference>
<dbReference type="SUPFAM" id="SSF53474">
    <property type="entry name" value="alpha/beta-Hydrolases"/>
    <property type="match status" value="1"/>
</dbReference>
<protein>
    <submittedName>
        <fullName evidence="5">Amino acid adenylation domain-containing protein</fullName>
    </submittedName>
</protein>
<evidence type="ECO:0000259" key="4">
    <source>
        <dbReference type="PROSITE" id="PS50075"/>
    </source>
</evidence>
<dbReference type="PANTHER" id="PTHR45527:SF1">
    <property type="entry name" value="FATTY ACID SYNTHASE"/>
    <property type="match status" value="1"/>
</dbReference>
<dbReference type="Gene3D" id="3.40.50.980">
    <property type="match status" value="2"/>
</dbReference>
<dbReference type="NCBIfam" id="TIGR01733">
    <property type="entry name" value="AA-adenyl-dom"/>
    <property type="match status" value="1"/>
</dbReference>
<comment type="caution">
    <text evidence="5">The sequence shown here is derived from an EMBL/GenBank/DDBJ whole genome shotgun (WGS) entry which is preliminary data.</text>
</comment>
<reference evidence="5" key="1">
    <citation type="submission" date="2020-11" db="EMBL/GenBank/DDBJ databases">
        <title>Whole-genome analyses of Nonomuraea sp. K274.</title>
        <authorList>
            <person name="Veyisoglu A."/>
        </authorList>
    </citation>
    <scope>NUCLEOTIDE SEQUENCE</scope>
    <source>
        <strain evidence="5">K274</strain>
    </source>
</reference>